<protein>
    <recommendedName>
        <fullName evidence="1">Ricin B lectin domain-containing protein</fullName>
    </recommendedName>
</protein>
<dbReference type="CDD" id="cd00161">
    <property type="entry name" value="beta-trefoil_Ricin-like"/>
    <property type="match status" value="1"/>
</dbReference>
<accession>A0A1T3CML3</accession>
<evidence type="ECO:0000313" key="3">
    <source>
        <dbReference type="Proteomes" id="UP000191004"/>
    </source>
</evidence>
<dbReference type="InterPro" id="IPR035992">
    <property type="entry name" value="Ricin_B-like_lectins"/>
</dbReference>
<dbReference type="Proteomes" id="UP000191004">
    <property type="component" value="Unassembled WGS sequence"/>
</dbReference>
<dbReference type="Pfam" id="PF14200">
    <property type="entry name" value="RicinB_lectin_2"/>
    <property type="match status" value="1"/>
</dbReference>
<keyword evidence="3" id="KW-1185">Reference proteome</keyword>
<feature type="domain" description="Ricin B lectin" evidence="1">
    <location>
        <begin position="51"/>
        <end position="117"/>
    </location>
</feature>
<comment type="caution">
    <text evidence="2">The sequence shown here is derived from an EMBL/GenBank/DDBJ whole genome shotgun (WGS) entry which is preliminary data.</text>
</comment>
<dbReference type="EMBL" id="LVVK01000013">
    <property type="protein sequence ID" value="OPB42323.1"/>
    <property type="molecule type" value="Genomic_DNA"/>
</dbReference>
<dbReference type="Gene3D" id="2.80.10.50">
    <property type="match status" value="1"/>
</dbReference>
<gene>
    <name evidence="2" type="ORF">A0O28_0034400</name>
</gene>
<proteinExistence type="predicted"/>
<name>A0A1T3CML3_9HYPO</name>
<dbReference type="AlphaFoldDB" id="A0A1T3CML3"/>
<evidence type="ECO:0000259" key="1">
    <source>
        <dbReference type="Pfam" id="PF14200"/>
    </source>
</evidence>
<reference evidence="2 3" key="1">
    <citation type="submission" date="2016-04" db="EMBL/GenBank/DDBJ databases">
        <title>Multiple horizontal gene transfer events from other fungi enriched the ability of the initially mycotrophic fungus Trichoderma (Ascomycota) to feed on dead plant biomass.</title>
        <authorList>
            <person name="Atanasova L."/>
            <person name="Chenthamara K."/>
            <person name="Zhang J."/>
            <person name="Grujic M."/>
            <person name="Henrissat B."/>
            <person name="Kuo A."/>
            <person name="Aertz A."/>
            <person name="Salamov A."/>
            <person name="Lipzen A."/>
            <person name="Labutti K."/>
            <person name="Barry K."/>
            <person name="Miao Y."/>
            <person name="Rahimi M.J."/>
            <person name="Shen Q."/>
            <person name="Grigoriev I.V."/>
            <person name="Kubicek C.P."/>
            <person name="Druzhinina I.S."/>
        </authorList>
    </citation>
    <scope>NUCLEOTIDE SEQUENCE [LARGE SCALE GENOMIC DNA]</scope>
    <source>
        <strain evidence="2 3">NJAU 4742</strain>
    </source>
</reference>
<organism evidence="2 3">
    <name type="scientific">Trichoderma guizhouense</name>
    <dbReference type="NCBI Taxonomy" id="1491466"/>
    <lineage>
        <taxon>Eukaryota</taxon>
        <taxon>Fungi</taxon>
        <taxon>Dikarya</taxon>
        <taxon>Ascomycota</taxon>
        <taxon>Pezizomycotina</taxon>
        <taxon>Sordariomycetes</taxon>
        <taxon>Hypocreomycetidae</taxon>
        <taxon>Hypocreales</taxon>
        <taxon>Hypocreaceae</taxon>
        <taxon>Trichoderma</taxon>
    </lineage>
</organism>
<sequence length="148" mass="16898">MSSGITWAIPGNGSDELCVGQVYILSILNTNDVLTVVNRQDLKLRPFNWEDNQRWRLDPHIENRHTFVNIATGNCLGTSPQHAYLWCRLDNFWPSEQFTFIPQKTGGYHLYNHANERPRLVTRQGNEDSLCTTAKGNAFVTIGVHRAE</sequence>
<evidence type="ECO:0000313" key="2">
    <source>
        <dbReference type="EMBL" id="OPB42323.1"/>
    </source>
</evidence>
<dbReference type="SUPFAM" id="SSF50370">
    <property type="entry name" value="Ricin B-like lectins"/>
    <property type="match status" value="1"/>
</dbReference>
<dbReference type="InterPro" id="IPR000772">
    <property type="entry name" value="Ricin_B_lectin"/>
</dbReference>
<dbReference type="OrthoDB" id="432447at2759"/>